<dbReference type="Gene3D" id="3.40.50.2300">
    <property type="match status" value="1"/>
</dbReference>
<dbReference type="InterPro" id="IPR001867">
    <property type="entry name" value="OmpR/PhoB-type_DNA-bd"/>
</dbReference>
<keyword evidence="3 5" id="KW-0238">DNA-binding</keyword>
<dbReference type="Gene3D" id="6.10.250.690">
    <property type="match status" value="1"/>
</dbReference>
<dbReference type="Pfam" id="PF00486">
    <property type="entry name" value="Trans_reg_C"/>
    <property type="match status" value="1"/>
</dbReference>
<reference evidence="8 9" key="1">
    <citation type="submission" date="2020-10" db="EMBL/GenBank/DDBJ databases">
        <title>Phylogeny of dyella-like bacteria.</title>
        <authorList>
            <person name="Fu J."/>
        </authorList>
    </citation>
    <scope>NUCLEOTIDE SEQUENCE [LARGE SCALE GENOMIC DNA]</scope>
    <source>
        <strain evidence="8 9">BB4</strain>
    </source>
</reference>
<keyword evidence="1 4" id="KW-0597">Phosphoprotein</keyword>
<dbReference type="SUPFAM" id="SSF52172">
    <property type="entry name" value="CheY-like"/>
    <property type="match status" value="1"/>
</dbReference>
<dbReference type="SUPFAM" id="SSF46894">
    <property type="entry name" value="C-terminal effector domain of the bipartite response regulators"/>
    <property type="match status" value="1"/>
</dbReference>
<evidence type="ECO:0000259" key="7">
    <source>
        <dbReference type="PROSITE" id="PS51755"/>
    </source>
</evidence>
<dbReference type="InterPro" id="IPR011006">
    <property type="entry name" value="CheY-like_superfamily"/>
</dbReference>
<dbReference type="Gene3D" id="1.10.10.10">
    <property type="entry name" value="Winged helix-like DNA-binding domain superfamily/Winged helix DNA-binding domain"/>
    <property type="match status" value="1"/>
</dbReference>
<feature type="DNA-binding region" description="OmpR/PhoB-type" evidence="5">
    <location>
        <begin position="128"/>
        <end position="231"/>
    </location>
</feature>
<keyword evidence="9" id="KW-1185">Reference proteome</keyword>
<name>A0ABW8K5G7_9GAMM</name>
<feature type="domain" description="Response regulatory" evidence="6">
    <location>
        <begin position="2"/>
        <end position="118"/>
    </location>
</feature>
<dbReference type="InterPro" id="IPR039420">
    <property type="entry name" value="WalR-like"/>
</dbReference>
<proteinExistence type="predicted"/>
<feature type="modified residue" description="4-aspartylphosphate" evidence="4">
    <location>
        <position position="51"/>
    </location>
</feature>
<evidence type="ECO:0000256" key="1">
    <source>
        <dbReference type="ARBA" id="ARBA00022553"/>
    </source>
</evidence>
<protein>
    <submittedName>
        <fullName evidence="8">Response regulator transcription factor</fullName>
    </submittedName>
</protein>
<dbReference type="InterPro" id="IPR001789">
    <property type="entry name" value="Sig_transdc_resp-reg_receiver"/>
</dbReference>
<dbReference type="InterPro" id="IPR016032">
    <property type="entry name" value="Sig_transdc_resp-reg_C-effctor"/>
</dbReference>
<dbReference type="CDD" id="cd00383">
    <property type="entry name" value="trans_reg_C"/>
    <property type="match status" value="1"/>
</dbReference>
<evidence type="ECO:0000256" key="3">
    <source>
        <dbReference type="ARBA" id="ARBA00023125"/>
    </source>
</evidence>
<comment type="caution">
    <text evidence="8">The sequence shown here is derived from an EMBL/GenBank/DDBJ whole genome shotgun (WGS) entry which is preliminary data.</text>
</comment>
<evidence type="ECO:0000256" key="5">
    <source>
        <dbReference type="PROSITE-ProRule" id="PRU01091"/>
    </source>
</evidence>
<dbReference type="PROSITE" id="PS50110">
    <property type="entry name" value="RESPONSE_REGULATORY"/>
    <property type="match status" value="1"/>
</dbReference>
<evidence type="ECO:0000313" key="9">
    <source>
        <dbReference type="Proteomes" id="UP001620408"/>
    </source>
</evidence>
<dbReference type="RefSeq" id="WP_379983899.1">
    <property type="nucleotide sequence ID" value="NZ_JADIKD010000011.1"/>
</dbReference>
<keyword evidence="2" id="KW-0902">Two-component regulatory system</keyword>
<evidence type="ECO:0000259" key="6">
    <source>
        <dbReference type="PROSITE" id="PS50110"/>
    </source>
</evidence>
<evidence type="ECO:0000256" key="4">
    <source>
        <dbReference type="PROSITE-ProRule" id="PRU00169"/>
    </source>
</evidence>
<dbReference type="PANTHER" id="PTHR48111:SF40">
    <property type="entry name" value="PHOSPHATE REGULON TRANSCRIPTIONAL REGULATORY PROTEIN PHOB"/>
    <property type="match status" value="1"/>
</dbReference>
<dbReference type="SMART" id="SM00448">
    <property type="entry name" value="REC"/>
    <property type="match status" value="1"/>
</dbReference>
<dbReference type="SMART" id="SM00862">
    <property type="entry name" value="Trans_reg_C"/>
    <property type="match status" value="1"/>
</dbReference>
<dbReference type="EMBL" id="JADIKD010000011">
    <property type="protein sequence ID" value="MFK2918144.1"/>
    <property type="molecule type" value="Genomic_DNA"/>
</dbReference>
<dbReference type="PROSITE" id="PS51755">
    <property type="entry name" value="OMPR_PHOB"/>
    <property type="match status" value="1"/>
</dbReference>
<feature type="domain" description="OmpR/PhoB-type" evidence="7">
    <location>
        <begin position="128"/>
        <end position="231"/>
    </location>
</feature>
<dbReference type="Pfam" id="PF00072">
    <property type="entry name" value="Response_reg"/>
    <property type="match status" value="1"/>
</dbReference>
<dbReference type="Proteomes" id="UP001620408">
    <property type="component" value="Unassembled WGS sequence"/>
</dbReference>
<evidence type="ECO:0000313" key="8">
    <source>
        <dbReference type="EMBL" id="MFK2918144.1"/>
    </source>
</evidence>
<gene>
    <name evidence="8" type="ORF">ISS97_12800</name>
</gene>
<sequence>MRIAILEDVVKQAHSVAGWLYRAGYDSVIRHDGNKFVDMLENEPADMLLLDWDVPGKCGIDVLKWARATRSHARVPIIMLTQHDDEQSIVQGLDSGADDYLVKPAREGELVARIRAQARKYYPEDHAERRLKVGRYTLDSDARTVLVDGADGQKLVTLPAREFKLAMYLFRHVGCVVTKDALCQEIWGEADRKYDATVATYVSKLRGSLQLRSKNGMLVTTVYNHGYRLEELPQAGRRSVHARAGFAN</sequence>
<accession>A0ABW8K5G7</accession>
<organism evidence="8 9">
    <name type="scientific">Dyella koreensis</name>
    <dbReference type="NCBI Taxonomy" id="311235"/>
    <lineage>
        <taxon>Bacteria</taxon>
        <taxon>Pseudomonadati</taxon>
        <taxon>Pseudomonadota</taxon>
        <taxon>Gammaproteobacteria</taxon>
        <taxon>Lysobacterales</taxon>
        <taxon>Rhodanobacteraceae</taxon>
        <taxon>Dyella</taxon>
    </lineage>
</organism>
<dbReference type="PANTHER" id="PTHR48111">
    <property type="entry name" value="REGULATOR OF RPOS"/>
    <property type="match status" value="1"/>
</dbReference>
<dbReference type="InterPro" id="IPR036388">
    <property type="entry name" value="WH-like_DNA-bd_sf"/>
</dbReference>
<evidence type="ECO:0000256" key="2">
    <source>
        <dbReference type="ARBA" id="ARBA00023012"/>
    </source>
</evidence>